<dbReference type="EMBL" id="LLXI01000468">
    <property type="protein sequence ID" value="PKY46626.1"/>
    <property type="molecule type" value="Genomic_DNA"/>
</dbReference>
<evidence type="ECO:0000313" key="1">
    <source>
        <dbReference type="EMBL" id="PKY46626.1"/>
    </source>
</evidence>
<dbReference type="Proteomes" id="UP000234323">
    <property type="component" value="Unassembled WGS sequence"/>
</dbReference>
<comment type="caution">
    <text evidence="1">The sequence shown here is derived from an EMBL/GenBank/DDBJ whole genome shotgun (WGS) entry which is preliminary data.</text>
</comment>
<accession>A0A2I1GJ25</accession>
<keyword evidence="2" id="KW-1185">Reference proteome</keyword>
<dbReference type="InterPro" id="IPR027417">
    <property type="entry name" value="P-loop_NTPase"/>
</dbReference>
<reference evidence="1 2" key="1">
    <citation type="submission" date="2015-10" db="EMBL/GenBank/DDBJ databases">
        <title>Genome analyses suggest a sexual origin of heterokaryosis in a supposedly ancient asexual fungus.</title>
        <authorList>
            <person name="Ropars J."/>
            <person name="Sedzielewska K."/>
            <person name="Noel J."/>
            <person name="Charron P."/>
            <person name="Farinelli L."/>
            <person name="Marton T."/>
            <person name="Kruger M."/>
            <person name="Pelin A."/>
            <person name="Brachmann A."/>
            <person name="Corradi N."/>
        </authorList>
    </citation>
    <scope>NUCLEOTIDE SEQUENCE [LARGE SCALE GENOMIC DNA]</scope>
    <source>
        <strain evidence="1 2">A4</strain>
    </source>
</reference>
<evidence type="ECO:0000313" key="2">
    <source>
        <dbReference type="Proteomes" id="UP000234323"/>
    </source>
</evidence>
<name>A0A2I1GJ25_9GLOM</name>
<proteinExistence type="predicted"/>
<sequence>MLVVKPCLQVPICLVWVITIHKSQGLTLQKVVIDIGKKEYAAGQSFVTILRVRAFKDILFSPFSFERLQRIKSLKRLEERIEEESRLMTLQNSRFGRTNGCRFLVVLCTVPEILPKIVHLHL</sequence>
<dbReference type="AlphaFoldDB" id="A0A2I1GJ25"/>
<dbReference type="VEuPathDB" id="FungiDB:RhiirFUN_022220"/>
<dbReference type="SUPFAM" id="SSF52540">
    <property type="entry name" value="P-loop containing nucleoside triphosphate hydrolases"/>
    <property type="match status" value="1"/>
</dbReference>
<organism evidence="1 2">
    <name type="scientific">Rhizophagus irregularis</name>
    <dbReference type="NCBI Taxonomy" id="588596"/>
    <lineage>
        <taxon>Eukaryota</taxon>
        <taxon>Fungi</taxon>
        <taxon>Fungi incertae sedis</taxon>
        <taxon>Mucoromycota</taxon>
        <taxon>Glomeromycotina</taxon>
        <taxon>Glomeromycetes</taxon>
        <taxon>Glomerales</taxon>
        <taxon>Glomeraceae</taxon>
        <taxon>Rhizophagus</taxon>
    </lineage>
</organism>
<gene>
    <name evidence="1" type="ORF">RhiirA4_191897</name>
</gene>
<protein>
    <submittedName>
        <fullName evidence="1">Uncharacterized protein</fullName>
    </submittedName>
</protein>